<protein>
    <submittedName>
        <fullName evidence="11">Protein casc4-like</fullName>
    </submittedName>
</protein>
<comment type="similarity">
    <text evidence="2">Belongs to the GOLM family.</text>
</comment>
<evidence type="ECO:0000256" key="2">
    <source>
        <dbReference type="ARBA" id="ARBA00007474"/>
    </source>
</evidence>
<comment type="subcellular location">
    <subcellularLocation>
        <location evidence="1">Membrane</location>
        <topology evidence="1">Single-pass type II membrane protein</topology>
    </subcellularLocation>
</comment>
<evidence type="ECO:0000313" key="10">
    <source>
        <dbReference type="Proteomes" id="UP000085678"/>
    </source>
</evidence>
<dbReference type="PANTHER" id="PTHR15896">
    <property type="entry name" value="GOLGI PHOSPHOPROTEIN 2/GP73-RELATED"/>
    <property type="match status" value="1"/>
</dbReference>
<dbReference type="Proteomes" id="UP000085678">
    <property type="component" value="Unplaced"/>
</dbReference>
<reference evidence="11" key="1">
    <citation type="submission" date="2025-08" db="UniProtKB">
        <authorList>
            <consortium name="RefSeq"/>
        </authorList>
    </citation>
    <scope>IDENTIFICATION</scope>
    <source>
        <tissue evidence="11">Gonads</tissue>
    </source>
</reference>
<evidence type="ECO:0000256" key="8">
    <source>
        <dbReference type="SAM" id="MobiDB-lite"/>
    </source>
</evidence>
<evidence type="ECO:0000256" key="1">
    <source>
        <dbReference type="ARBA" id="ARBA00004606"/>
    </source>
</evidence>
<sequence>MASSGTPRGGMRPSGRSPPFVIIGLFVVIAILAFNYWSVSSRNSELLREVSDLSMKLRLATQNKLSIEKRAEALLSRMKENEDNLKVVQKESSQKLVENNDLSTQISHLKDEIDKHKQETGTCRDEV</sequence>
<evidence type="ECO:0000256" key="9">
    <source>
        <dbReference type="SAM" id="Phobius"/>
    </source>
</evidence>
<keyword evidence="3 9" id="KW-0812">Transmembrane</keyword>
<dbReference type="OMA" id="QVQCTEV"/>
<evidence type="ECO:0000256" key="7">
    <source>
        <dbReference type="ARBA" id="ARBA00023136"/>
    </source>
</evidence>
<proteinExistence type="inferred from homology"/>
<feature type="transmembrane region" description="Helical" evidence="9">
    <location>
        <begin position="20"/>
        <end position="39"/>
    </location>
</feature>
<dbReference type="RefSeq" id="XP_013397752.1">
    <property type="nucleotide sequence ID" value="XM_013542298.1"/>
</dbReference>
<gene>
    <name evidence="11" type="primary">LOC106164406</name>
</gene>
<keyword evidence="4" id="KW-0735">Signal-anchor</keyword>
<organism evidence="10 11">
    <name type="scientific">Lingula anatina</name>
    <name type="common">Brachiopod</name>
    <name type="synonym">Lingula unguis</name>
    <dbReference type="NCBI Taxonomy" id="7574"/>
    <lineage>
        <taxon>Eukaryota</taxon>
        <taxon>Metazoa</taxon>
        <taxon>Spiralia</taxon>
        <taxon>Lophotrochozoa</taxon>
        <taxon>Brachiopoda</taxon>
        <taxon>Linguliformea</taxon>
        <taxon>Lingulata</taxon>
        <taxon>Lingulida</taxon>
        <taxon>Linguloidea</taxon>
        <taxon>Lingulidae</taxon>
        <taxon>Lingula</taxon>
    </lineage>
</organism>
<dbReference type="AlphaFoldDB" id="A0A1S3IHQ9"/>
<feature type="non-terminal residue" evidence="11">
    <location>
        <position position="127"/>
    </location>
</feature>
<evidence type="ECO:0000256" key="6">
    <source>
        <dbReference type="ARBA" id="ARBA00023054"/>
    </source>
</evidence>
<dbReference type="PANTHER" id="PTHR15896:SF10">
    <property type="entry name" value="CHROMOSOME UNDETERMINED SCAFFOLD_98, WHOLE GENOME SHOTGUN SEQUENCE"/>
    <property type="match status" value="1"/>
</dbReference>
<dbReference type="GeneID" id="106164406"/>
<evidence type="ECO:0000256" key="3">
    <source>
        <dbReference type="ARBA" id="ARBA00022692"/>
    </source>
</evidence>
<dbReference type="PRINTS" id="PR02084">
    <property type="entry name" value="GOLM1CASC4"/>
</dbReference>
<feature type="region of interest" description="Disordered" evidence="8">
    <location>
        <begin position="107"/>
        <end position="127"/>
    </location>
</feature>
<keyword evidence="6" id="KW-0175">Coiled coil</keyword>
<keyword evidence="7 9" id="KW-0472">Membrane</keyword>
<feature type="compositionally biased region" description="Basic and acidic residues" evidence="8">
    <location>
        <begin position="108"/>
        <end position="127"/>
    </location>
</feature>
<keyword evidence="5 9" id="KW-1133">Transmembrane helix</keyword>
<name>A0A1S3IHQ9_LINAN</name>
<accession>A0A1S3IHQ9</accession>
<keyword evidence="10" id="KW-1185">Reference proteome</keyword>
<dbReference type="OrthoDB" id="10072022at2759"/>
<evidence type="ECO:0000256" key="5">
    <source>
        <dbReference type="ARBA" id="ARBA00022989"/>
    </source>
</evidence>
<evidence type="ECO:0000256" key="4">
    <source>
        <dbReference type="ARBA" id="ARBA00022968"/>
    </source>
</evidence>
<dbReference type="GO" id="GO:0016020">
    <property type="term" value="C:membrane"/>
    <property type="evidence" value="ECO:0007669"/>
    <property type="project" value="UniProtKB-SubCell"/>
</dbReference>
<dbReference type="InParanoid" id="A0A1S3IHQ9"/>
<dbReference type="InterPro" id="IPR026139">
    <property type="entry name" value="GOLM1/CASC4"/>
</dbReference>
<evidence type="ECO:0000313" key="11">
    <source>
        <dbReference type="RefSeq" id="XP_013397752.1"/>
    </source>
</evidence>
<dbReference type="KEGG" id="lak:106164406"/>